<evidence type="ECO:0008006" key="3">
    <source>
        <dbReference type="Google" id="ProtNLM"/>
    </source>
</evidence>
<reference evidence="2" key="1">
    <citation type="submission" date="2015-11" db="EMBL/GenBank/DDBJ databases">
        <authorList>
            <consortium name="Cross-ministerial Strategic Innovation Promotion Program (SIP) consortium"/>
            <person name="Tomihama T."/>
            <person name="Ikenaga M."/>
            <person name="Sakai M."/>
            <person name="Okubo T."/>
            <person name="Ikeda S."/>
        </authorList>
    </citation>
    <scope>NUCLEOTIDE SEQUENCE [LARGE SCALE GENOMIC DNA]</scope>
    <source>
        <strain evidence="2">S58</strain>
    </source>
</reference>
<name>A0A100JTH2_STRSC</name>
<comment type="caution">
    <text evidence="1">The sequence shown here is derived from an EMBL/GenBank/DDBJ whole genome shotgun (WGS) entry which is preliminary data.</text>
</comment>
<organism evidence="1 2">
    <name type="scientific">Streptomyces scabiei</name>
    <dbReference type="NCBI Taxonomy" id="1930"/>
    <lineage>
        <taxon>Bacteria</taxon>
        <taxon>Bacillati</taxon>
        <taxon>Actinomycetota</taxon>
        <taxon>Actinomycetes</taxon>
        <taxon>Kitasatosporales</taxon>
        <taxon>Streptomycetaceae</taxon>
        <taxon>Streptomyces</taxon>
    </lineage>
</organism>
<dbReference type="Proteomes" id="UP000067448">
    <property type="component" value="Unassembled WGS sequence"/>
</dbReference>
<reference evidence="2" key="3">
    <citation type="submission" date="2016-02" db="EMBL/GenBank/DDBJ databases">
        <title>Draft genome of pathogenic Streptomyces sp. in Japan.</title>
        <authorList>
            <person name="Tomihama T."/>
            <person name="Ikenaga M."/>
            <person name="Sakai M."/>
            <person name="Okubo T."/>
            <person name="Ikeda S."/>
        </authorList>
    </citation>
    <scope>NUCLEOTIDE SEQUENCE [LARGE SCALE GENOMIC DNA]</scope>
    <source>
        <strain evidence="2">S58</strain>
    </source>
</reference>
<reference evidence="1 2" key="2">
    <citation type="journal article" date="2016" name="Genome Announc.">
        <title>Draft Genome Sequences of Streptomyces scabiei S58, Streptomyces turgidiscabies T45, and Streptomyces acidiscabies a10, the Pathogens of Potato Common Scab, Isolated in Japan.</title>
        <authorList>
            <person name="Tomihama T."/>
            <person name="Nishi Y."/>
            <person name="Sakai M."/>
            <person name="Ikenaga M."/>
            <person name="Okubo T."/>
            <person name="Ikeda S."/>
        </authorList>
    </citation>
    <scope>NUCLEOTIDE SEQUENCE [LARGE SCALE GENOMIC DNA]</scope>
    <source>
        <strain evidence="1 2">S58</strain>
    </source>
</reference>
<dbReference type="AlphaFoldDB" id="A0A100JTH2"/>
<protein>
    <recommendedName>
        <fullName evidence="3">Transposase</fullName>
    </recommendedName>
</protein>
<dbReference type="EMBL" id="BCMM01000030">
    <property type="protein sequence ID" value="GAQ65386.1"/>
    <property type="molecule type" value="Genomic_DNA"/>
</dbReference>
<proteinExistence type="predicted"/>
<evidence type="ECO:0000313" key="1">
    <source>
        <dbReference type="EMBL" id="GAQ65386.1"/>
    </source>
</evidence>
<sequence length="111" mass="12926">MTPPRARTWGRRGHTPVVRVRGRSWRRWSIAAMCCYRPGYSSRLIYRPRQHRKHRGAGRNSFAWTDYRDLVVRAHIQLKALPLPRTSSALVGGGVVACRDLREHDRRCCCD</sequence>
<evidence type="ECO:0000313" key="2">
    <source>
        <dbReference type="Proteomes" id="UP000067448"/>
    </source>
</evidence>
<gene>
    <name evidence="1" type="ORF">SsS58_05795</name>
</gene>
<accession>A0A100JTH2</accession>